<protein>
    <recommendedName>
        <fullName evidence="3">HEAT repeat protein</fullName>
    </recommendedName>
</protein>
<accession>A0A5C5Y6M0</accession>
<evidence type="ECO:0000313" key="2">
    <source>
        <dbReference type="Proteomes" id="UP000317238"/>
    </source>
</evidence>
<dbReference type="SUPFAM" id="SSF48371">
    <property type="entry name" value="ARM repeat"/>
    <property type="match status" value="1"/>
</dbReference>
<name>A0A5C5Y6M0_9PLAN</name>
<comment type="caution">
    <text evidence="1">The sequence shown here is derived from an EMBL/GenBank/DDBJ whole genome shotgun (WGS) entry which is preliminary data.</text>
</comment>
<dbReference type="EMBL" id="SJPL01000001">
    <property type="protein sequence ID" value="TWT71297.1"/>
    <property type="molecule type" value="Genomic_DNA"/>
</dbReference>
<dbReference type="AlphaFoldDB" id="A0A5C5Y6M0"/>
<reference evidence="1 2" key="1">
    <citation type="submission" date="2019-02" db="EMBL/GenBank/DDBJ databases">
        <title>Deep-cultivation of Planctomycetes and their phenomic and genomic characterization uncovers novel biology.</title>
        <authorList>
            <person name="Wiegand S."/>
            <person name="Jogler M."/>
            <person name="Boedeker C."/>
            <person name="Pinto D."/>
            <person name="Vollmers J."/>
            <person name="Rivas-Marin E."/>
            <person name="Kohn T."/>
            <person name="Peeters S.H."/>
            <person name="Heuer A."/>
            <person name="Rast P."/>
            <person name="Oberbeckmann S."/>
            <person name="Bunk B."/>
            <person name="Jeske O."/>
            <person name="Meyerdierks A."/>
            <person name="Storesund J.E."/>
            <person name="Kallscheuer N."/>
            <person name="Luecker S."/>
            <person name="Lage O.M."/>
            <person name="Pohl T."/>
            <person name="Merkel B.J."/>
            <person name="Hornburger P."/>
            <person name="Mueller R.-W."/>
            <person name="Bruemmer F."/>
            <person name="Labrenz M."/>
            <person name="Spormann A.M."/>
            <person name="Op Den Camp H."/>
            <person name="Overmann J."/>
            <person name="Amann R."/>
            <person name="Jetten M.S.M."/>
            <person name="Mascher T."/>
            <person name="Medema M.H."/>
            <person name="Devos D.P."/>
            <person name="Kaster A.-K."/>
            <person name="Ovreas L."/>
            <person name="Rohde M."/>
            <person name="Galperin M.Y."/>
            <person name="Jogler C."/>
        </authorList>
    </citation>
    <scope>NUCLEOTIDE SEQUENCE [LARGE SCALE GENOMIC DNA]</scope>
    <source>
        <strain evidence="1 2">Pan14r</strain>
    </source>
</reference>
<keyword evidence="2" id="KW-1185">Reference proteome</keyword>
<sequence>MKMIAMRRGNSGSAKLWIPLVGCIVSAFVSSRSLPAQDDVSASVAEVTFDVLNDLPVQVPLPVPDYPNTRSFPDDAVLDQWDQLPAEQRESLRQRMLQVIREEEYLGLQDPERGQWLPASVTRLALRRAAANRTHSLAQRQWMGIAMHGALDQTQATQMWEIAVKDPYLSSQAQQKLIQTGQSCARSHWRSVLDSNDSPPGHVVVALQGIAALGVSDDARRIRPWLDRKQPDAVRLQAATALAAVQPTGHSDRVDLLLDPQLGAGTVVDQNVAALLLRGDASEGAARQRRQIFDADVRGASTIALQGMADHETDVARQLAADAIAFHQDGGRRETDLRRLCLRLLRDPVDESSISAVVSALADPVPQIRQDALRHLVDTASDENWRSSIIDALSQQLQSPHWQAAEQSILGLVSLGHRPAVAQYIMLLEHPVPSVYVTAAWAIKQSGGSDSDCQQVAAYMDAFRQKMLPQSAAQYPYDQDRSKQLSQLAEVFGQHRYEPGTDLLLFFVRRGYHPMVRASSMWALGKIYEDQPVPDAVMAQVRQSMAQIRAVDPDHPLMIFASAVTVGRLRDQQSLPLVEFGVGEIWQRVPIDAACRWAIERIKSEPESISIRQPTIPDANDADSAD</sequence>
<dbReference type="Proteomes" id="UP000317238">
    <property type="component" value="Unassembled WGS sequence"/>
</dbReference>
<evidence type="ECO:0000313" key="1">
    <source>
        <dbReference type="EMBL" id="TWT71297.1"/>
    </source>
</evidence>
<gene>
    <name evidence="1" type="ORF">Pan14r_36070</name>
</gene>
<dbReference type="Gene3D" id="1.25.10.10">
    <property type="entry name" value="Leucine-rich Repeat Variant"/>
    <property type="match status" value="1"/>
</dbReference>
<dbReference type="RefSeq" id="WP_146439697.1">
    <property type="nucleotide sequence ID" value="NZ_SJPL01000001.1"/>
</dbReference>
<organism evidence="1 2">
    <name type="scientific">Crateriforma conspicua</name>
    <dbReference type="NCBI Taxonomy" id="2527996"/>
    <lineage>
        <taxon>Bacteria</taxon>
        <taxon>Pseudomonadati</taxon>
        <taxon>Planctomycetota</taxon>
        <taxon>Planctomycetia</taxon>
        <taxon>Planctomycetales</taxon>
        <taxon>Planctomycetaceae</taxon>
        <taxon>Crateriforma</taxon>
    </lineage>
</organism>
<dbReference type="InterPro" id="IPR011989">
    <property type="entry name" value="ARM-like"/>
</dbReference>
<evidence type="ECO:0008006" key="3">
    <source>
        <dbReference type="Google" id="ProtNLM"/>
    </source>
</evidence>
<dbReference type="InterPro" id="IPR016024">
    <property type="entry name" value="ARM-type_fold"/>
</dbReference>
<dbReference type="OrthoDB" id="280208at2"/>
<proteinExistence type="predicted"/>